<protein>
    <submittedName>
        <fullName evidence="2">D-inositol-3-phosphate glycosyltransferase</fullName>
        <ecNumber evidence="2">2.4.1.250</ecNumber>
    </submittedName>
</protein>
<proteinExistence type="predicted"/>
<dbReference type="AlphaFoldDB" id="A0A645ALG0"/>
<evidence type="ECO:0000313" key="2">
    <source>
        <dbReference type="EMBL" id="MPM53766.1"/>
    </source>
</evidence>
<name>A0A645ALG0_9ZZZZ</name>
<sequence>MLSISEIGEILASGKKVVWTMHDMWPFTGICHHAGPCARFHHSCGNCPYLKDPLENDLSHRIFRKKQMAYDQGKIEFVACSQWLGRLAEKSPLTTGRRVVSIPNPIDTQRYFPKNKEEAKQKLGLPADKRIILFAAVKASDKRKGMDYLIEAGKRLNNKEVLFLIAGTNGNEIAQQLPALSVNTGFVAPDRMPDLYNAADVFVTPSLQENLPNTLMEAMSCGTPCVGFNTGGIPEMIDHRKNGYVAEYKDADDLTQGLQWILFEADFRQLSENARKKVLSEYAEEIIVNRYLTIYAEQSQ</sequence>
<feature type="domain" description="Glycosyl transferase family 1" evidence="1">
    <location>
        <begin position="116"/>
        <end position="276"/>
    </location>
</feature>
<dbReference type="InterPro" id="IPR001296">
    <property type="entry name" value="Glyco_trans_1"/>
</dbReference>
<dbReference type="EC" id="2.4.1.250" evidence="2"/>
<organism evidence="2">
    <name type="scientific">bioreactor metagenome</name>
    <dbReference type="NCBI Taxonomy" id="1076179"/>
    <lineage>
        <taxon>unclassified sequences</taxon>
        <taxon>metagenomes</taxon>
        <taxon>ecological metagenomes</taxon>
    </lineage>
</organism>
<dbReference type="Pfam" id="PF00534">
    <property type="entry name" value="Glycos_transf_1"/>
    <property type="match status" value="1"/>
</dbReference>
<dbReference type="Gene3D" id="3.40.50.2000">
    <property type="entry name" value="Glycogen Phosphorylase B"/>
    <property type="match status" value="2"/>
</dbReference>
<accession>A0A645ALG0</accession>
<dbReference type="PANTHER" id="PTHR12526:SF637">
    <property type="entry name" value="GLYCOSYLTRANSFERASE EPSF-RELATED"/>
    <property type="match status" value="1"/>
</dbReference>
<dbReference type="PANTHER" id="PTHR12526">
    <property type="entry name" value="GLYCOSYLTRANSFERASE"/>
    <property type="match status" value="1"/>
</dbReference>
<evidence type="ECO:0000259" key="1">
    <source>
        <dbReference type="Pfam" id="PF00534"/>
    </source>
</evidence>
<dbReference type="SUPFAM" id="SSF53756">
    <property type="entry name" value="UDP-Glycosyltransferase/glycogen phosphorylase"/>
    <property type="match status" value="1"/>
</dbReference>
<keyword evidence="2" id="KW-0328">Glycosyltransferase</keyword>
<comment type="caution">
    <text evidence="2">The sequence shown here is derived from an EMBL/GenBank/DDBJ whole genome shotgun (WGS) entry which is preliminary data.</text>
</comment>
<gene>
    <name evidence="2" type="primary">mshA_81</name>
    <name evidence="2" type="ORF">SDC9_100535</name>
</gene>
<dbReference type="EMBL" id="VSSQ01014489">
    <property type="protein sequence ID" value="MPM53766.1"/>
    <property type="molecule type" value="Genomic_DNA"/>
</dbReference>
<reference evidence="2" key="1">
    <citation type="submission" date="2019-08" db="EMBL/GenBank/DDBJ databases">
        <authorList>
            <person name="Kucharzyk K."/>
            <person name="Murdoch R.W."/>
            <person name="Higgins S."/>
            <person name="Loffler F."/>
        </authorList>
    </citation>
    <scope>NUCLEOTIDE SEQUENCE</scope>
</reference>
<dbReference type="GO" id="GO:0102710">
    <property type="term" value="F:D-inositol-3-phosphate glycosyltransferase activity"/>
    <property type="evidence" value="ECO:0007669"/>
    <property type="project" value="UniProtKB-EC"/>
</dbReference>
<keyword evidence="2" id="KW-0808">Transferase</keyword>